<dbReference type="Gene3D" id="3.40.50.300">
    <property type="entry name" value="P-loop containing nucleotide triphosphate hydrolases"/>
    <property type="match status" value="1"/>
</dbReference>
<dbReference type="KEGG" id="vg:70080766"/>
<reference evidence="1 2" key="1">
    <citation type="submission" date="2020-06" db="EMBL/GenBank/DDBJ databases">
        <authorList>
            <person name="Herren C.D."/>
            <person name="Smith Caldas M."/>
            <person name="Brooke G.M."/>
            <person name="Cabrera L.J."/>
            <person name="Caudill C.B."/>
            <person name="Ewell K.O."/>
            <person name="Haas C.L."/>
            <person name="Shapland G.L."/>
            <person name="Sitek C.J."/>
            <person name="Thompson J.S."/>
            <person name="Pollenz R.S."/>
            <person name="Garlena R.A."/>
            <person name="Russell D.A."/>
            <person name="Pope W.H."/>
            <person name="Jacobs-Sera D."/>
            <person name="Hatfull G.F."/>
        </authorList>
    </citation>
    <scope>NUCLEOTIDE SEQUENCE [LARGE SCALE GENOMIC DNA]</scope>
</reference>
<dbReference type="Proteomes" id="UP000515957">
    <property type="component" value="Segment"/>
</dbReference>
<evidence type="ECO:0000313" key="1">
    <source>
        <dbReference type="EMBL" id="QNJ57153.1"/>
    </source>
</evidence>
<dbReference type="RefSeq" id="YP_010246227.1">
    <property type="nucleotide sequence ID" value="NC_060133.1"/>
</dbReference>
<organism evidence="1 2">
    <name type="scientific">Gordonia phage Rabbitrun</name>
    <dbReference type="NCBI Taxonomy" id="2762280"/>
    <lineage>
        <taxon>Viruses</taxon>
        <taxon>Duplodnaviria</taxon>
        <taxon>Heunggongvirae</taxon>
        <taxon>Uroviricota</taxon>
        <taxon>Caudoviricetes</taxon>
        <taxon>Deeyouvirinae</taxon>
        <taxon>Nevillevirus</taxon>
        <taxon>Nevillevirus rabbitrun</taxon>
    </lineage>
</organism>
<name>A0A7G8LIT1_9CAUD</name>
<dbReference type="EMBL" id="MT658805">
    <property type="protein sequence ID" value="QNJ57153.1"/>
    <property type="molecule type" value="Genomic_DNA"/>
</dbReference>
<proteinExistence type="predicted"/>
<gene>
    <name evidence="1" type="primary">120</name>
    <name evidence="1" type="ORF">SEA_RABBITRUN_120</name>
</gene>
<sequence>MGRHSKPLPTDRPDTALIQIIGDRQSGKTEMVVRYLAAELLEGRFALYFGRTLAQSGTVFHRLASVLWEQTGGHDLMHKLSPPAEIYSKSGYGRVVFRSINTSGRGYSADTVVLDDYDPLKDRGLITELSPIINASPNLPKMVVASCG</sequence>
<dbReference type="InterPro" id="IPR027417">
    <property type="entry name" value="P-loop_NTPase"/>
</dbReference>
<keyword evidence="2" id="KW-1185">Reference proteome</keyword>
<protein>
    <submittedName>
        <fullName evidence="1">AAA-ATPase</fullName>
    </submittedName>
</protein>
<dbReference type="GeneID" id="70080766"/>
<evidence type="ECO:0000313" key="2">
    <source>
        <dbReference type="Proteomes" id="UP000515957"/>
    </source>
</evidence>
<accession>A0A7G8LIT1</accession>